<feature type="domain" description="EAL" evidence="3">
    <location>
        <begin position="509"/>
        <end position="762"/>
    </location>
</feature>
<feature type="domain" description="PAC" evidence="2">
    <location>
        <begin position="286"/>
        <end position="337"/>
    </location>
</feature>
<dbReference type="Pfam" id="PF00990">
    <property type="entry name" value="GGDEF"/>
    <property type="match status" value="1"/>
</dbReference>
<dbReference type="InterPro" id="IPR000160">
    <property type="entry name" value="GGDEF_dom"/>
</dbReference>
<feature type="transmembrane region" description="Helical" evidence="1">
    <location>
        <begin position="134"/>
        <end position="157"/>
    </location>
</feature>
<dbReference type="PROSITE" id="PS50113">
    <property type="entry name" value="PAC"/>
    <property type="match status" value="1"/>
</dbReference>
<keyword evidence="1" id="KW-1133">Transmembrane helix</keyword>
<feature type="transmembrane region" description="Helical" evidence="1">
    <location>
        <begin position="101"/>
        <end position="122"/>
    </location>
</feature>
<dbReference type="Gene3D" id="3.30.450.20">
    <property type="entry name" value="PAS domain"/>
    <property type="match status" value="1"/>
</dbReference>
<keyword evidence="1" id="KW-0472">Membrane</keyword>
<dbReference type="InterPro" id="IPR052155">
    <property type="entry name" value="Biofilm_reg_signaling"/>
</dbReference>
<dbReference type="SMART" id="SM00267">
    <property type="entry name" value="GGDEF"/>
    <property type="match status" value="1"/>
</dbReference>
<keyword evidence="1" id="KW-0812">Transmembrane</keyword>
<feature type="transmembrane region" description="Helical" evidence="1">
    <location>
        <begin position="31"/>
        <end position="51"/>
    </location>
</feature>
<dbReference type="Pfam" id="PF00563">
    <property type="entry name" value="EAL"/>
    <property type="match status" value="1"/>
</dbReference>
<feature type="transmembrane region" description="Helical" evidence="1">
    <location>
        <begin position="201"/>
        <end position="219"/>
    </location>
</feature>
<dbReference type="InterPro" id="IPR029787">
    <property type="entry name" value="Nucleotide_cyclase"/>
</dbReference>
<sequence length="767" mass="85388">MKDINWYTASLFAVGLTAFFGYLAYFQPEHFTLFVVLTVLIVVLDSFPLSLPSGLSYSCGCIGYLYLVMNYGMGAVVFPLLVGSLVPFLKVAGMSLRNVKWFRYFANVGMYVLSLIVAYATYQYTEGLYPVFRALLSVLAYEWISAMIYAGIFYTVYRKPLRSAITKRLQELTLPILVSSIIFARLLLIGTNPRNELIIELVYTVAFVLLILFFSSAYLKKISDREQLIEESSKRYNTLLQHSQDLIFTLDAEGVVNSGNEAFYASEQAPLVDDAHVRQALQGLPQSFESKLRSGEGEARDVEVIYTPNFVDGQVVGVFGIAKDITERKASEALIYQMAYYDSLTNLPNRRSFQEQSESMLQRAAAQGTELAIFMVDLDNFKYINDTLGHDAGDQLLEKVADKISTYIGSLGMVARMGGDEFTILLPDLAAVECLSAFANGLVQELSLPVDVSGVPFRVTASVGISKFPENGATVESLLKFADTAMYSSKKRGKNTYHLFSKTESLNRQFEIGMEMSGALEREEFAVYYQPQINSLGGHVESLEALVRWAHPTKGLISPVDFIPVAEETGFIVDLGEWVLRRACQQAKLWQQEGKNVKVSVNLSSRQLQEANLVQRVKSVLEETELPPRLLKLEVTESVIINDLVASVQLLKGLSDMGVVIEIDDFGTGYSSLSYLTQLPVSAIKLDRTFTAEIVSDERQRKVVESVVKLAHALGMSVVAEGVDSVEKLKILEQKGCDSFQGYLFSKPLPANQLPEVMNQLQRKETC</sequence>
<dbReference type="Gene3D" id="3.30.70.270">
    <property type="match status" value="1"/>
</dbReference>
<feature type="transmembrane region" description="Helical" evidence="1">
    <location>
        <begin position="63"/>
        <end position="89"/>
    </location>
</feature>
<dbReference type="FunFam" id="3.20.20.450:FF:000001">
    <property type="entry name" value="Cyclic di-GMP phosphodiesterase yahA"/>
    <property type="match status" value="1"/>
</dbReference>
<dbReference type="InterPro" id="IPR043128">
    <property type="entry name" value="Rev_trsase/Diguanyl_cyclase"/>
</dbReference>
<dbReference type="SUPFAM" id="SSF55073">
    <property type="entry name" value="Nucleotide cyclase"/>
    <property type="match status" value="1"/>
</dbReference>
<protein>
    <submittedName>
        <fullName evidence="5">Diguanylate cyclase (GGDEF)-like protein</fullName>
    </submittedName>
</protein>
<evidence type="ECO:0000313" key="5">
    <source>
        <dbReference type="EMBL" id="PWK13168.1"/>
    </source>
</evidence>
<dbReference type="RefSeq" id="WP_109689193.1">
    <property type="nucleotide sequence ID" value="NZ_QGGL01000008.1"/>
</dbReference>
<feature type="domain" description="GGDEF" evidence="4">
    <location>
        <begin position="369"/>
        <end position="502"/>
    </location>
</feature>
<proteinExistence type="predicted"/>
<dbReference type="EMBL" id="QGGL01000008">
    <property type="protein sequence ID" value="PWK13168.1"/>
    <property type="molecule type" value="Genomic_DNA"/>
</dbReference>
<dbReference type="NCBIfam" id="TIGR00254">
    <property type="entry name" value="GGDEF"/>
    <property type="match status" value="1"/>
</dbReference>
<comment type="caution">
    <text evidence="5">The sequence shown here is derived from an EMBL/GenBank/DDBJ whole genome shotgun (WGS) entry which is preliminary data.</text>
</comment>
<name>A0A316D9Y8_9BACL</name>
<reference evidence="5 6" key="1">
    <citation type="submission" date="2018-05" db="EMBL/GenBank/DDBJ databases">
        <title>Genomic Encyclopedia of Type Strains, Phase IV (KMG-IV): sequencing the most valuable type-strain genomes for metagenomic binning, comparative biology and taxonomic classification.</title>
        <authorList>
            <person name="Goeker M."/>
        </authorList>
    </citation>
    <scope>NUCLEOTIDE SEQUENCE [LARGE SCALE GENOMIC DNA]</scope>
    <source>
        <strain evidence="5 6">DSM 18773</strain>
    </source>
</reference>
<dbReference type="PROSITE" id="PS50883">
    <property type="entry name" value="EAL"/>
    <property type="match status" value="1"/>
</dbReference>
<feature type="transmembrane region" description="Helical" evidence="1">
    <location>
        <begin position="6"/>
        <end position="24"/>
    </location>
</feature>
<dbReference type="SUPFAM" id="SSF55785">
    <property type="entry name" value="PYP-like sensor domain (PAS domain)"/>
    <property type="match status" value="1"/>
</dbReference>
<dbReference type="CDD" id="cd01949">
    <property type="entry name" value="GGDEF"/>
    <property type="match status" value="1"/>
</dbReference>
<evidence type="ECO:0000313" key="6">
    <source>
        <dbReference type="Proteomes" id="UP000245634"/>
    </source>
</evidence>
<evidence type="ECO:0000259" key="3">
    <source>
        <dbReference type="PROSITE" id="PS50883"/>
    </source>
</evidence>
<evidence type="ECO:0000256" key="1">
    <source>
        <dbReference type="SAM" id="Phobius"/>
    </source>
</evidence>
<dbReference type="InterPro" id="IPR001633">
    <property type="entry name" value="EAL_dom"/>
</dbReference>
<dbReference type="CDD" id="cd01948">
    <property type="entry name" value="EAL"/>
    <property type="match status" value="1"/>
</dbReference>
<dbReference type="PANTHER" id="PTHR44757:SF2">
    <property type="entry name" value="BIOFILM ARCHITECTURE MAINTENANCE PROTEIN MBAA"/>
    <property type="match status" value="1"/>
</dbReference>
<dbReference type="SUPFAM" id="SSF141868">
    <property type="entry name" value="EAL domain-like"/>
    <property type="match status" value="1"/>
</dbReference>
<accession>A0A316D9Y8</accession>
<dbReference type="PANTHER" id="PTHR44757">
    <property type="entry name" value="DIGUANYLATE CYCLASE DGCP"/>
    <property type="match status" value="1"/>
</dbReference>
<evidence type="ECO:0000259" key="4">
    <source>
        <dbReference type="PROSITE" id="PS50887"/>
    </source>
</evidence>
<dbReference type="InterPro" id="IPR035965">
    <property type="entry name" value="PAS-like_dom_sf"/>
</dbReference>
<dbReference type="OrthoDB" id="9762141at2"/>
<dbReference type="SMART" id="SM00052">
    <property type="entry name" value="EAL"/>
    <property type="match status" value="1"/>
</dbReference>
<dbReference type="InterPro" id="IPR000700">
    <property type="entry name" value="PAS-assoc_C"/>
</dbReference>
<dbReference type="InterPro" id="IPR035919">
    <property type="entry name" value="EAL_sf"/>
</dbReference>
<organism evidence="5 6">
    <name type="scientific">Tumebacillus permanentifrigoris</name>
    <dbReference type="NCBI Taxonomy" id="378543"/>
    <lineage>
        <taxon>Bacteria</taxon>
        <taxon>Bacillati</taxon>
        <taxon>Bacillota</taxon>
        <taxon>Bacilli</taxon>
        <taxon>Bacillales</taxon>
        <taxon>Alicyclobacillaceae</taxon>
        <taxon>Tumebacillus</taxon>
    </lineage>
</organism>
<dbReference type="FunFam" id="3.30.70.270:FF:000001">
    <property type="entry name" value="Diguanylate cyclase domain protein"/>
    <property type="match status" value="1"/>
</dbReference>
<dbReference type="Proteomes" id="UP000245634">
    <property type="component" value="Unassembled WGS sequence"/>
</dbReference>
<dbReference type="PROSITE" id="PS50887">
    <property type="entry name" value="GGDEF"/>
    <property type="match status" value="1"/>
</dbReference>
<dbReference type="Gene3D" id="3.20.20.450">
    <property type="entry name" value="EAL domain"/>
    <property type="match status" value="1"/>
</dbReference>
<gene>
    <name evidence="5" type="ORF">C7459_108189</name>
</gene>
<keyword evidence="6" id="KW-1185">Reference proteome</keyword>
<evidence type="ECO:0000259" key="2">
    <source>
        <dbReference type="PROSITE" id="PS50113"/>
    </source>
</evidence>
<dbReference type="AlphaFoldDB" id="A0A316D9Y8"/>